<evidence type="ECO:0000313" key="2">
    <source>
        <dbReference type="Proteomes" id="UP000001409"/>
    </source>
</evidence>
<dbReference type="Pfam" id="PF17249">
    <property type="entry name" value="DUF5318"/>
    <property type="match status" value="1"/>
</dbReference>
<dbReference type="EMBL" id="BA000035">
    <property type="protein sequence ID" value="BAC19635.1"/>
    <property type="molecule type" value="Genomic_DNA"/>
</dbReference>
<dbReference type="eggNOG" id="ENOG50323RQ">
    <property type="taxonomic scope" value="Bacteria"/>
</dbReference>
<reference evidence="1 2" key="1">
    <citation type="journal article" date="2003" name="Genome Res.">
        <title>Comparative complete genome sequence analysis of the amino acid replacements responsible for the thermostability of Corynebacterium efficiens.</title>
        <authorList>
            <person name="Nishio Y."/>
            <person name="Nakamura Y."/>
            <person name="Kawarabayasi Y."/>
            <person name="Usuda Y."/>
            <person name="Kimura E."/>
            <person name="Sugimoto S."/>
            <person name="Matsui K."/>
            <person name="Yamagishi A."/>
            <person name="Kikuchi H."/>
            <person name="Ikeo K."/>
            <person name="Gojobori T."/>
        </authorList>
    </citation>
    <scope>NUCLEOTIDE SEQUENCE [LARGE SCALE GENOMIC DNA]</scope>
    <source>
        <strain evidence="2">DSM 44549 / YS-314 / AJ 12310 / JCM 11189 / NBRC 100395</strain>
    </source>
</reference>
<evidence type="ECO:0008006" key="3">
    <source>
        <dbReference type="Google" id="ProtNLM"/>
    </source>
</evidence>
<dbReference type="Proteomes" id="UP000001409">
    <property type="component" value="Chromosome"/>
</dbReference>
<dbReference type="STRING" id="196164.gene:10743275"/>
<protein>
    <recommendedName>
        <fullName evidence="3">DUF5318 domain-containing protein</fullName>
    </recommendedName>
</protein>
<keyword evidence="2" id="KW-1185">Reference proteome</keyword>
<name>Q8FLP3_COREF</name>
<evidence type="ECO:0000313" key="1">
    <source>
        <dbReference type="EMBL" id="BAC19635.1"/>
    </source>
</evidence>
<sequence>MLWAGHTLTDDDGLPLVPISFDPAGSTLAPVVNYRNEISHQWARRHVLRQFREGQVSRDAICDADFLLVTAGNYHGEPADYPCPVCGGDNLRIVLWVYGEQIGKASGSARNEEEIGKLVDNGRECTVHTVEVCPDCKWNHLLKAETASAR</sequence>
<proteinExistence type="predicted"/>
<organism evidence="1 2">
    <name type="scientific">Corynebacterium efficiens (strain DSM 44549 / YS-314 / AJ 12310 / JCM 11189 / NBRC 100395)</name>
    <dbReference type="NCBI Taxonomy" id="196164"/>
    <lineage>
        <taxon>Bacteria</taxon>
        <taxon>Bacillati</taxon>
        <taxon>Actinomycetota</taxon>
        <taxon>Actinomycetes</taxon>
        <taxon>Mycobacteriales</taxon>
        <taxon>Corynebacteriaceae</taxon>
        <taxon>Corynebacterium</taxon>
    </lineage>
</organism>
<dbReference type="OrthoDB" id="3531406at2"/>
<dbReference type="InterPro" id="IPR035169">
    <property type="entry name" value="DUF5318"/>
</dbReference>
<accession>C8NS83</accession>
<dbReference type="AlphaFoldDB" id="Q8FLP3"/>
<dbReference type="HOGENOM" id="CLU_124443_0_0_11"/>
<accession>Q8FLP3</accession>
<dbReference type="KEGG" id="cef:CE2825"/>